<dbReference type="PANTHER" id="PTHR45849:SF3">
    <property type="entry name" value="HISTONE CHAPERONE RTT106"/>
    <property type="match status" value="1"/>
</dbReference>
<evidence type="ECO:0000256" key="1">
    <source>
        <dbReference type="ARBA" id="ARBA00006159"/>
    </source>
</evidence>
<feature type="compositionally biased region" description="Low complexity" evidence="3">
    <location>
        <begin position="456"/>
        <end position="474"/>
    </location>
</feature>
<dbReference type="AlphaFoldDB" id="J4G3V7"/>
<dbReference type="Gene3D" id="2.30.29.120">
    <property type="match status" value="1"/>
</dbReference>
<feature type="compositionally biased region" description="Acidic residues" evidence="3">
    <location>
        <begin position="438"/>
        <end position="455"/>
    </location>
</feature>
<evidence type="ECO:0000256" key="2">
    <source>
        <dbReference type="ARBA" id="ARBA00025370"/>
    </source>
</evidence>
<dbReference type="SMART" id="SM01287">
    <property type="entry name" value="Rtt106"/>
    <property type="match status" value="1"/>
</dbReference>
<dbReference type="GO" id="GO:0031491">
    <property type="term" value="F:nucleosome binding"/>
    <property type="evidence" value="ECO:0007669"/>
    <property type="project" value="TreeGrafter"/>
</dbReference>
<reference evidence="5 6" key="1">
    <citation type="journal article" date="2012" name="Appl. Environ. Microbiol.">
        <title>Short-read sequencing for genomic analysis of the brown rot fungus Fibroporia radiculosa.</title>
        <authorList>
            <person name="Tang J.D."/>
            <person name="Perkins A.D."/>
            <person name="Sonstegard T.S."/>
            <person name="Schroeder S.G."/>
            <person name="Burgess S.C."/>
            <person name="Diehl S.V."/>
        </authorList>
    </citation>
    <scope>NUCLEOTIDE SEQUENCE [LARGE SCALE GENOMIC DNA]</scope>
    <source>
        <strain evidence="5 6">TFFH 294</strain>
    </source>
</reference>
<evidence type="ECO:0000313" key="5">
    <source>
        <dbReference type="EMBL" id="CCM00983.1"/>
    </source>
</evidence>
<dbReference type="PANTHER" id="PTHR45849">
    <property type="entry name" value="FACT COMPLEX SUBUNIT SSRP1"/>
    <property type="match status" value="1"/>
</dbReference>
<dbReference type="OrthoDB" id="75754at2759"/>
<accession>J4G3V7</accession>
<dbReference type="HOGENOM" id="CLU_020806_0_0_1"/>
<dbReference type="RefSeq" id="XP_012180266.1">
    <property type="nucleotide sequence ID" value="XM_012324876.1"/>
</dbReference>
<feature type="compositionally biased region" description="Basic and acidic residues" evidence="3">
    <location>
        <begin position="359"/>
        <end position="371"/>
    </location>
</feature>
<dbReference type="InterPro" id="IPR013719">
    <property type="entry name" value="RTT106/SPT16-like_middle_dom"/>
</dbReference>
<feature type="region of interest" description="Disordered" evidence="3">
    <location>
        <begin position="359"/>
        <end position="379"/>
    </location>
</feature>
<feature type="compositionally biased region" description="Acidic residues" evidence="3">
    <location>
        <begin position="548"/>
        <end position="558"/>
    </location>
</feature>
<feature type="domain" description="Histone chaperone RTT106/FACT complex subunit SPT16-like middle" evidence="4">
    <location>
        <begin position="294"/>
        <end position="405"/>
    </location>
</feature>
<dbReference type="Gene3D" id="2.30.29.30">
    <property type="entry name" value="Pleckstrin-homology domain (PH domain)/Phosphotyrosine-binding domain (PTB)"/>
    <property type="match status" value="1"/>
</dbReference>
<gene>
    <name evidence="5" type="ORF">FIBRA_03031</name>
</gene>
<feature type="compositionally biased region" description="Polar residues" evidence="3">
    <location>
        <begin position="413"/>
        <end position="432"/>
    </location>
</feature>
<protein>
    <recommendedName>
        <fullName evidence="4">Histone chaperone RTT106/FACT complex subunit SPT16-like middle domain-containing protein</fullName>
    </recommendedName>
</protein>
<feature type="compositionally biased region" description="Acidic residues" evidence="3">
    <location>
        <begin position="475"/>
        <end position="499"/>
    </location>
</feature>
<dbReference type="GeneID" id="24095894"/>
<keyword evidence="6" id="KW-1185">Reference proteome</keyword>
<dbReference type="Proteomes" id="UP000006352">
    <property type="component" value="Unassembled WGS sequence"/>
</dbReference>
<dbReference type="InterPro" id="IPR050454">
    <property type="entry name" value="RTT106/SSRP1_HistChap/FACT"/>
</dbReference>
<evidence type="ECO:0000256" key="3">
    <source>
        <dbReference type="SAM" id="MobiDB-lite"/>
    </source>
</evidence>
<name>J4G3V7_9APHY</name>
<evidence type="ECO:0000313" key="6">
    <source>
        <dbReference type="Proteomes" id="UP000006352"/>
    </source>
</evidence>
<dbReference type="STRING" id="599839.J4G3V7"/>
<comment type="function">
    <text evidence="2">Component of the FACT complex, a general chromatin factor that acts to reorganize nucleosomes. The FACT complex is involved in multiple processes that require DNA as a template such as mRNA elongation, DNA replication and DNA repair. During transcription elongation the FACT complex acts as a histone chaperone that both destabilizes and restores nucleosomal structure. It facilitates the passage of RNA polymerase II and transcription by promoting the dissociation of one histone H2A-H2B dimer from the nucleosome, then subsequently promotes the reestablishment of the nucleosome following the passage of RNA polymerase II.</text>
</comment>
<dbReference type="InterPro" id="IPR011993">
    <property type="entry name" value="PH-like_dom_sf"/>
</dbReference>
<sequence length="558" mass="59868">MNETQLQYFNQVLPHTPSLLHAQLAALPDPTKLTIDTLLRFVLHASCAEEDVDMRASWGIAQKKASEEIAKLAEPVGSNGVGGTKRAREEGDMLENSKRAKIGTDEGKHASRRHVFSCAYHFEPAKDDPPLFTLHALSFTSPIRKKANVTIHAHTLRLTHPTTHVSEHVPIPLDTLKRAFLLPTRGKTKPHWTVVLLPTDVPALGKSGKDKDKDDSTLSIVFGLDAMPAGFSTSDHVQGTLETMHAKGTPTLPALRAFLAHLPIPTLEPSTDVFRSAFSSGSATGGSSGPTEGTAGIEAYRGAKQGTLWFFASGVLWDGRPAEFFAVEDLARTEEGEVRAVRTISATGRTCSAILRRVEPGGEREEQKGGGDEEEEERVVDVDFGMIDGKEQDGIARWAKRCKNLFGRKVAASSPSKLQGGSKPNTNAQPNVAANIPIDDESDEDDSDFVGDDSSDGGSATSDSSSDSSDAASGAEEDVGDDASEDEADVSDAEDEMELDPQHHPLLRPGAMPRMSRAAIEMVADMIVEDAVGGPAARAPRRPPVADSSEDEEDELED</sequence>
<proteinExistence type="inferred from homology"/>
<dbReference type="InParanoid" id="J4G3V7"/>
<organism evidence="5 6">
    <name type="scientific">Fibroporia radiculosa</name>
    <dbReference type="NCBI Taxonomy" id="599839"/>
    <lineage>
        <taxon>Eukaryota</taxon>
        <taxon>Fungi</taxon>
        <taxon>Dikarya</taxon>
        <taxon>Basidiomycota</taxon>
        <taxon>Agaricomycotina</taxon>
        <taxon>Agaricomycetes</taxon>
        <taxon>Polyporales</taxon>
        <taxon>Fibroporiaceae</taxon>
        <taxon>Fibroporia</taxon>
    </lineage>
</organism>
<feature type="region of interest" description="Disordered" evidence="3">
    <location>
        <begin position="532"/>
        <end position="558"/>
    </location>
</feature>
<dbReference type="EMBL" id="HE797011">
    <property type="protein sequence ID" value="CCM00983.1"/>
    <property type="molecule type" value="Genomic_DNA"/>
</dbReference>
<comment type="similarity">
    <text evidence="1">Belongs to the RTT106 family.</text>
</comment>
<dbReference type="Pfam" id="PF08512">
    <property type="entry name" value="Rttp106-like_middle"/>
    <property type="match status" value="1"/>
</dbReference>
<evidence type="ECO:0000259" key="4">
    <source>
        <dbReference type="SMART" id="SM01287"/>
    </source>
</evidence>
<dbReference type="SUPFAM" id="SSF50729">
    <property type="entry name" value="PH domain-like"/>
    <property type="match status" value="1"/>
</dbReference>
<dbReference type="GO" id="GO:0042393">
    <property type="term" value="F:histone binding"/>
    <property type="evidence" value="ECO:0007669"/>
    <property type="project" value="TreeGrafter"/>
</dbReference>
<feature type="region of interest" description="Disordered" evidence="3">
    <location>
        <begin position="411"/>
        <end position="512"/>
    </location>
</feature>